<evidence type="ECO:0000256" key="4">
    <source>
        <dbReference type="ARBA" id="ARBA00022741"/>
    </source>
</evidence>
<keyword evidence="4 9" id="KW-0547">Nucleotide-binding</keyword>
<organism evidence="12 14">
    <name type="scientific">Archangium gephyra</name>
    <dbReference type="NCBI Taxonomy" id="48"/>
    <lineage>
        <taxon>Bacteria</taxon>
        <taxon>Pseudomonadati</taxon>
        <taxon>Myxococcota</taxon>
        <taxon>Myxococcia</taxon>
        <taxon>Myxococcales</taxon>
        <taxon>Cystobacterineae</taxon>
        <taxon>Archangiaceae</taxon>
        <taxon>Archangium</taxon>
    </lineage>
</organism>
<dbReference type="CDD" id="cd01742">
    <property type="entry name" value="GATase1_GMP_Synthase"/>
    <property type="match status" value="1"/>
</dbReference>
<dbReference type="EMBL" id="CP011509">
    <property type="protein sequence ID" value="AKJ03849.1"/>
    <property type="molecule type" value="Genomic_DNA"/>
</dbReference>
<dbReference type="GO" id="GO:0003921">
    <property type="term" value="F:GMP synthase activity"/>
    <property type="evidence" value="ECO:0007669"/>
    <property type="project" value="InterPro"/>
</dbReference>
<keyword evidence="6 9" id="KW-0658">Purine biosynthesis</keyword>
<evidence type="ECO:0000256" key="6">
    <source>
        <dbReference type="ARBA" id="ARBA00022755"/>
    </source>
</evidence>
<dbReference type="Pfam" id="PF00958">
    <property type="entry name" value="GMP_synt_C"/>
    <property type="match status" value="1"/>
</dbReference>
<dbReference type="EMBL" id="QUMU01000016">
    <property type="protein sequence ID" value="REG23628.1"/>
    <property type="molecule type" value="Genomic_DNA"/>
</dbReference>
<accession>A0AAC8QAF1</accession>
<dbReference type="PRINTS" id="PR00099">
    <property type="entry name" value="CPSGATASE"/>
</dbReference>
<reference evidence="12 14" key="1">
    <citation type="submission" date="2015-05" db="EMBL/GenBank/DDBJ databases">
        <title>Genome assembly of Archangium gephyra DSM 2261.</title>
        <authorList>
            <person name="Sharma G."/>
            <person name="Subramanian S."/>
        </authorList>
    </citation>
    <scope>NUCLEOTIDE SEQUENCE [LARGE SCALE GENOMIC DNA]</scope>
    <source>
        <strain evidence="12 14">DSM 2261</strain>
    </source>
</reference>
<dbReference type="InterPro" id="IPR025777">
    <property type="entry name" value="GMPS_ATP_PPase_dom"/>
</dbReference>
<proteinExistence type="inferred from homology"/>
<keyword evidence="7 9" id="KW-0067">ATP-binding</keyword>
<dbReference type="NCBIfam" id="NF000848">
    <property type="entry name" value="PRK00074.1"/>
    <property type="match status" value="1"/>
</dbReference>
<dbReference type="HAMAP" id="MF_00344">
    <property type="entry name" value="GMP_synthase"/>
    <property type="match status" value="1"/>
</dbReference>
<evidence type="ECO:0000256" key="7">
    <source>
        <dbReference type="ARBA" id="ARBA00022840"/>
    </source>
</evidence>
<keyword evidence="8 9" id="KW-0315">Glutamine amidotransferase</keyword>
<gene>
    <name evidence="9" type="primary">guaA</name>
    <name evidence="12" type="ORF">AA314_05475</name>
    <name evidence="13" type="ORF">ATI61_11698</name>
</gene>
<dbReference type="RefSeq" id="WP_047857804.1">
    <property type="nucleotide sequence ID" value="NZ_CP011509.1"/>
</dbReference>
<evidence type="ECO:0000256" key="5">
    <source>
        <dbReference type="ARBA" id="ARBA00022749"/>
    </source>
</evidence>
<reference evidence="13 15" key="2">
    <citation type="submission" date="2018-08" db="EMBL/GenBank/DDBJ databases">
        <title>Genomic Encyclopedia of Archaeal and Bacterial Type Strains, Phase II (KMG-II): from individual species to whole genera.</title>
        <authorList>
            <person name="Goeker M."/>
        </authorList>
    </citation>
    <scope>NUCLEOTIDE SEQUENCE [LARGE SCALE GENOMIC DNA]</scope>
    <source>
        <strain evidence="13 15">DSM 2261</strain>
    </source>
</reference>
<dbReference type="GO" id="GO:0005829">
    <property type="term" value="C:cytosol"/>
    <property type="evidence" value="ECO:0007669"/>
    <property type="project" value="TreeGrafter"/>
</dbReference>
<dbReference type="KEGG" id="age:AA314_05475"/>
<feature type="binding site" evidence="10">
    <location>
        <begin position="228"/>
        <end position="234"/>
    </location>
    <ligand>
        <name>ATP</name>
        <dbReference type="ChEBI" id="CHEBI:30616"/>
    </ligand>
</feature>
<dbReference type="Gene3D" id="3.40.50.880">
    <property type="match status" value="1"/>
</dbReference>
<evidence type="ECO:0000259" key="11">
    <source>
        <dbReference type="PROSITE" id="PS51553"/>
    </source>
</evidence>
<sequence>MDIHAEKILILDFGSQYTQLIARRVRELGVYCEIHRPDLPAEDIRRFAPRGIILSGGPASVETEGSPRCDPFVFSSGLPVLGICYGLQLISKLLGGRVDRSAHREYGSAEVEVLAARGPLAGFKLGDRVKVLMSHGDRVDMLPPDFEAIGRSGNSPYAAAAHQSKPIYGLQFHPEVVHTPMGKEMLRAFLFTDCKVSGSWTMKGFIQEAEDAIRRQVGEHGRVICGLSGGVDSSVAALLLHRALGARLQCIFVDNGLLRQGEREQVEALFVDRFHVPLKTVDARARFLSELAGVTDPEKKRKIIGREFITVFEAAARDVQGAEFLAQGTLYPDVIESVSYKGPSVTIKSHHNVGGLPEKMNLKLVEPLRELFKDEVRALGRELGLPDEMVSRQPFPGPGLAIRVLGEITEARLELVRRADAIVQQEIRDAGLYKELWQAFAVLLPVQSVGVMGDERTYESTCVLRAVTSVDGMTADWARLPYDVLERISTRITNEVRGINRVVYDVSSKPPATIEWE</sequence>
<evidence type="ECO:0000313" key="15">
    <source>
        <dbReference type="Proteomes" id="UP000256345"/>
    </source>
</evidence>
<evidence type="ECO:0000313" key="12">
    <source>
        <dbReference type="EMBL" id="AKJ03849.1"/>
    </source>
</evidence>
<evidence type="ECO:0000313" key="14">
    <source>
        <dbReference type="Proteomes" id="UP000035579"/>
    </source>
</evidence>
<feature type="active site" evidence="9">
    <location>
        <position position="173"/>
    </location>
</feature>
<dbReference type="FunFam" id="3.30.300.10:FF:000002">
    <property type="entry name" value="GMP synthase [glutamine-hydrolyzing]"/>
    <property type="match status" value="1"/>
</dbReference>
<feature type="active site" evidence="9">
    <location>
        <position position="175"/>
    </location>
</feature>
<evidence type="ECO:0000256" key="10">
    <source>
        <dbReference type="PROSITE-ProRule" id="PRU00886"/>
    </source>
</evidence>
<keyword evidence="15" id="KW-1185">Reference proteome</keyword>
<evidence type="ECO:0000256" key="1">
    <source>
        <dbReference type="ARBA" id="ARBA00002332"/>
    </source>
</evidence>
<dbReference type="FunFam" id="3.40.50.620:FF:000001">
    <property type="entry name" value="GMP synthase [glutamine-hydrolyzing]"/>
    <property type="match status" value="1"/>
</dbReference>
<dbReference type="InterPro" id="IPR014729">
    <property type="entry name" value="Rossmann-like_a/b/a_fold"/>
</dbReference>
<dbReference type="PANTHER" id="PTHR11922:SF2">
    <property type="entry name" value="GMP SYNTHASE [GLUTAMINE-HYDROLYZING]"/>
    <property type="match status" value="1"/>
</dbReference>
<dbReference type="FunFam" id="3.40.50.880:FF:000001">
    <property type="entry name" value="GMP synthase [glutamine-hydrolyzing]"/>
    <property type="match status" value="1"/>
</dbReference>
<dbReference type="EC" id="6.3.5.2" evidence="9"/>
<dbReference type="PRINTS" id="PR00096">
    <property type="entry name" value="GATASE"/>
</dbReference>
<protein>
    <recommendedName>
        <fullName evidence="9">GMP synthase [glutamine-hydrolyzing]</fullName>
        <ecNumber evidence="9">6.3.5.2</ecNumber>
    </recommendedName>
    <alternativeName>
        <fullName evidence="9">GMP synthetase</fullName>
    </alternativeName>
    <alternativeName>
        <fullName evidence="9">Glutamine amidotransferase</fullName>
    </alternativeName>
</protein>
<comment type="subunit">
    <text evidence="9">Homodimer.</text>
</comment>
<dbReference type="Gene3D" id="3.40.50.620">
    <property type="entry name" value="HUPs"/>
    <property type="match status" value="1"/>
</dbReference>
<dbReference type="InterPro" id="IPR022310">
    <property type="entry name" value="NAD/GMP_synthase"/>
</dbReference>
<dbReference type="InterPro" id="IPR022955">
    <property type="entry name" value="GMP_synthase"/>
</dbReference>
<dbReference type="CDD" id="cd01997">
    <property type="entry name" value="GMP_synthase_C"/>
    <property type="match status" value="1"/>
</dbReference>
<dbReference type="NCBIfam" id="TIGR00884">
    <property type="entry name" value="guaA_Cterm"/>
    <property type="match status" value="1"/>
</dbReference>
<dbReference type="Pfam" id="PF00117">
    <property type="entry name" value="GATase"/>
    <property type="match status" value="1"/>
</dbReference>
<dbReference type="PRINTS" id="PR00097">
    <property type="entry name" value="ANTSNTHASEII"/>
</dbReference>
<dbReference type="GO" id="GO:0005524">
    <property type="term" value="F:ATP binding"/>
    <property type="evidence" value="ECO:0007669"/>
    <property type="project" value="UniProtKB-UniRule"/>
</dbReference>
<keyword evidence="5 9" id="KW-0332">GMP biosynthesis</keyword>
<dbReference type="Proteomes" id="UP000256345">
    <property type="component" value="Unassembled WGS sequence"/>
</dbReference>
<comment type="function">
    <text evidence="1 9">Catalyzes the synthesis of GMP from XMP.</text>
</comment>
<dbReference type="SUPFAM" id="SSF54810">
    <property type="entry name" value="GMP synthetase C-terminal dimerisation domain"/>
    <property type="match status" value="1"/>
</dbReference>
<dbReference type="PROSITE" id="PS51273">
    <property type="entry name" value="GATASE_TYPE_1"/>
    <property type="match status" value="1"/>
</dbReference>
<dbReference type="Gene3D" id="3.30.300.10">
    <property type="match status" value="1"/>
</dbReference>
<dbReference type="InterPro" id="IPR029062">
    <property type="entry name" value="Class_I_gatase-like"/>
</dbReference>
<dbReference type="SUPFAM" id="SSF52402">
    <property type="entry name" value="Adenine nucleotide alpha hydrolases-like"/>
    <property type="match status" value="1"/>
</dbReference>
<dbReference type="Pfam" id="PF02540">
    <property type="entry name" value="NAD_synthase"/>
    <property type="match status" value="1"/>
</dbReference>
<dbReference type="PANTHER" id="PTHR11922">
    <property type="entry name" value="GMP SYNTHASE-RELATED"/>
    <property type="match status" value="1"/>
</dbReference>
<feature type="active site" description="Nucleophile" evidence="9">
    <location>
        <position position="84"/>
    </location>
</feature>
<dbReference type="Proteomes" id="UP000035579">
    <property type="component" value="Chromosome"/>
</dbReference>
<keyword evidence="3 9" id="KW-0436">Ligase</keyword>
<dbReference type="InterPro" id="IPR001674">
    <property type="entry name" value="GMP_synth_C"/>
</dbReference>
<dbReference type="NCBIfam" id="TIGR00888">
    <property type="entry name" value="guaA_Nterm"/>
    <property type="match status" value="1"/>
</dbReference>
<evidence type="ECO:0000313" key="13">
    <source>
        <dbReference type="EMBL" id="REG23628.1"/>
    </source>
</evidence>
<dbReference type="InterPro" id="IPR004739">
    <property type="entry name" value="GMP_synth_GATase"/>
</dbReference>
<evidence type="ECO:0000256" key="8">
    <source>
        <dbReference type="ARBA" id="ARBA00022962"/>
    </source>
</evidence>
<dbReference type="AlphaFoldDB" id="A0AAC8QAF1"/>
<name>A0AAC8QAF1_9BACT</name>
<dbReference type="PROSITE" id="PS51553">
    <property type="entry name" value="GMPS_ATP_PPASE"/>
    <property type="match status" value="1"/>
</dbReference>
<comment type="pathway">
    <text evidence="2 9">Purine metabolism; GMP biosynthesis; GMP from XMP (L-Gln route): step 1/1.</text>
</comment>
<comment type="catalytic activity">
    <reaction evidence="9">
        <text>XMP + L-glutamine + ATP + H2O = GMP + L-glutamate + AMP + diphosphate + 2 H(+)</text>
        <dbReference type="Rhea" id="RHEA:11680"/>
        <dbReference type="ChEBI" id="CHEBI:15377"/>
        <dbReference type="ChEBI" id="CHEBI:15378"/>
        <dbReference type="ChEBI" id="CHEBI:29985"/>
        <dbReference type="ChEBI" id="CHEBI:30616"/>
        <dbReference type="ChEBI" id="CHEBI:33019"/>
        <dbReference type="ChEBI" id="CHEBI:57464"/>
        <dbReference type="ChEBI" id="CHEBI:58115"/>
        <dbReference type="ChEBI" id="CHEBI:58359"/>
        <dbReference type="ChEBI" id="CHEBI:456215"/>
        <dbReference type="EC" id="6.3.5.2"/>
    </reaction>
</comment>
<evidence type="ECO:0000256" key="2">
    <source>
        <dbReference type="ARBA" id="ARBA00005153"/>
    </source>
</evidence>
<evidence type="ECO:0000256" key="3">
    <source>
        <dbReference type="ARBA" id="ARBA00022598"/>
    </source>
</evidence>
<dbReference type="SUPFAM" id="SSF52317">
    <property type="entry name" value="Class I glutamine amidotransferase-like"/>
    <property type="match status" value="1"/>
</dbReference>
<evidence type="ECO:0000256" key="9">
    <source>
        <dbReference type="HAMAP-Rule" id="MF_00344"/>
    </source>
</evidence>
<feature type="domain" description="GMPS ATP-PPase" evidence="11">
    <location>
        <begin position="200"/>
        <end position="392"/>
    </location>
</feature>
<dbReference type="InterPro" id="IPR017926">
    <property type="entry name" value="GATASE"/>
</dbReference>